<dbReference type="RefSeq" id="WP_189328670.1">
    <property type="nucleotide sequence ID" value="NZ_AP023356.1"/>
</dbReference>
<reference evidence="1 2" key="1">
    <citation type="submission" date="2020-08" db="EMBL/GenBank/DDBJ databases">
        <title>Whole genome shotgun sequence of Actinoplanes ianthinogenes NBRC 13996.</title>
        <authorList>
            <person name="Komaki H."/>
            <person name="Tamura T."/>
        </authorList>
    </citation>
    <scope>NUCLEOTIDE SEQUENCE [LARGE SCALE GENOMIC DNA]</scope>
    <source>
        <strain evidence="1 2">NBRC 13996</strain>
    </source>
</reference>
<dbReference type="EMBL" id="AP023356">
    <property type="protein sequence ID" value="BCJ42667.1"/>
    <property type="molecule type" value="Genomic_DNA"/>
</dbReference>
<sequence length="311" mass="34702">MTDRPTRTSVAGRAYLDLQNLARRTKRPTDELHQIYALEGFLARLVASTYADRLVLKGGVLLAALHVRRPTRDIDFQGQHLPNDIDHVLAMVQTIASTSIDDGLVLHADTATAETIRDQDEYTGVRVTLTGQLAAARVTFHVDINVGDPIWPEPRTVMLPRLLDGSIRVTGYPLAMVHAEKLVTAIQRGTANTRWRDFVDIYALSRRHDIDGDELTSATRRVAEHRGARLTSLEETLGTYATQSQRRWAIWLRKQRLADQFPNDFSLLLGEIGTFADPVLLGNAAGQTWDAKHLAWTQTPQLAAQNPSSEE</sequence>
<evidence type="ECO:0000313" key="1">
    <source>
        <dbReference type="EMBL" id="BCJ42667.1"/>
    </source>
</evidence>
<keyword evidence="2" id="KW-1185">Reference proteome</keyword>
<accession>A0ABM7LTM8</accession>
<dbReference type="InterPro" id="IPR014942">
    <property type="entry name" value="AbiEii"/>
</dbReference>
<name>A0ABM7LTM8_9ACTN</name>
<organism evidence="1 2">
    <name type="scientific">Actinoplanes ianthinogenes</name>
    <dbReference type="NCBI Taxonomy" id="122358"/>
    <lineage>
        <taxon>Bacteria</taxon>
        <taxon>Bacillati</taxon>
        <taxon>Actinomycetota</taxon>
        <taxon>Actinomycetes</taxon>
        <taxon>Micromonosporales</taxon>
        <taxon>Micromonosporaceae</taxon>
        <taxon>Actinoplanes</taxon>
    </lineage>
</organism>
<proteinExistence type="predicted"/>
<evidence type="ECO:0008006" key="3">
    <source>
        <dbReference type="Google" id="ProtNLM"/>
    </source>
</evidence>
<evidence type="ECO:0000313" key="2">
    <source>
        <dbReference type="Proteomes" id="UP000676967"/>
    </source>
</evidence>
<protein>
    <recommendedName>
        <fullName evidence="3">Nucleotidyl transferase AbiEii/AbiGii toxin family protein</fullName>
    </recommendedName>
</protein>
<gene>
    <name evidence="1" type="ORF">Aiant_33240</name>
</gene>
<dbReference type="Proteomes" id="UP000676967">
    <property type="component" value="Chromosome"/>
</dbReference>
<dbReference type="Pfam" id="PF08843">
    <property type="entry name" value="AbiEii"/>
    <property type="match status" value="1"/>
</dbReference>